<dbReference type="AlphaFoldDB" id="A0A9Q1LQ19"/>
<accession>A0A9Q1LQ19</accession>
<evidence type="ECO:0000313" key="6">
    <source>
        <dbReference type="EMBL" id="KAJ8541937.1"/>
    </source>
</evidence>
<feature type="domain" description="EF-hand" evidence="5">
    <location>
        <begin position="457"/>
        <end position="492"/>
    </location>
</feature>
<keyword evidence="3" id="KW-0106">Calcium</keyword>
<dbReference type="PANTHER" id="PTHR31623">
    <property type="entry name" value="F21J9.9"/>
    <property type="match status" value="1"/>
</dbReference>
<evidence type="ECO:0000259" key="5">
    <source>
        <dbReference type="PROSITE" id="PS50222"/>
    </source>
</evidence>
<dbReference type="SMART" id="SM00054">
    <property type="entry name" value="EFh"/>
    <property type="match status" value="2"/>
</dbReference>
<dbReference type="InterPro" id="IPR011992">
    <property type="entry name" value="EF-hand-dom_pair"/>
</dbReference>
<dbReference type="PROSITE" id="PS00018">
    <property type="entry name" value="EF_HAND_1"/>
    <property type="match status" value="1"/>
</dbReference>
<gene>
    <name evidence="6" type="ORF">K7X08_016803</name>
</gene>
<comment type="similarity">
    <text evidence="1">Belongs to the plant acyltransferase family.</text>
</comment>
<comment type="caution">
    <text evidence="6">The sequence shown here is derived from an EMBL/GenBank/DDBJ whole genome shotgun (WGS) entry which is preliminary data.</text>
</comment>
<evidence type="ECO:0000256" key="1">
    <source>
        <dbReference type="ARBA" id="ARBA00009861"/>
    </source>
</evidence>
<dbReference type="Pfam" id="PF13202">
    <property type="entry name" value="EF-hand_5"/>
    <property type="match status" value="1"/>
</dbReference>
<dbReference type="PANTHER" id="PTHR31623:SF125">
    <property type="entry name" value="VINORINE SYNTHASE-LIKE"/>
    <property type="match status" value="1"/>
</dbReference>
<evidence type="ECO:0000256" key="4">
    <source>
        <dbReference type="ARBA" id="ARBA00023315"/>
    </source>
</evidence>
<dbReference type="Pfam" id="PF02458">
    <property type="entry name" value="Transferase"/>
    <property type="match status" value="1"/>
</dbReference>
<sequence length="504" mass="56099">MDIKVEIISKEIIKPSSPSPKSPKSHKLSLLDQKAPNCYTTFILFYHKNSSSSDLVNVLDSLKVSLSKTLNHMNQLAGRVKDGFTVECNGQGVAFLCAKVHEDMSSVLKNLKIQVLRRLLPLNPLTRSDDYVLLALQTNCFVCGGIAIGICISHLIADGSSVATFLNTWASISRAKNDSINISDNLFMDCTSIFPPEEVHSFSVFQFGGKDQIPPKMAARRFVFDESNILALKTKAERSTSRVEAVLAFVWEAVIAAMQKRNNNSAIKNYVIRIPIDMRRRIQPPLPQQTMGNIIHMAEANWEVSEGALDYKSLVKKVQDSIKNVTKHGYDAKNMDDRVTALNKEVGILSSTSLCKLPFYDIDFGWGRPKWASVGAIATNLVVLMDTRDGKGIEVWLGNGDARITKKELNDSLEKMGIFMSCSNLAQMINKIDVNGDGYIDIDEFGALYEIIMEERDEEEDIREAFNVFDQNGDGFITVDKLKSVLGSLGLKQGRTIERLQADD</sequence>
<dbReference type="PROSITE" id="PS50222">
    <property type="entry name" value="EF_HAND_2"/>
    <property type="match status" value="2"/>
</dbReference>
<dbReference type="CDD" id="cd00051">
    <property type="entry name" value="EFh"/>
    <property type="match status" value="1"/>
</dbReference>
<dbReference type="GO" id="GO:0005509">
    <property type="term" value="F:calcium ion binding"/>
    <property type="evidence" value="ECO:0007669"/>
    <property type="project" value="InterPro"/>
</dbReference>
<evidence type="ECO:0000256" key="3">
    <source>
        <dbReference type="ARBA" id="ARBA00022837"/>
    </source>
</evidence>
<dbReference type="Proteomes" id="UP001152561">
    <property type="component" value="Unassembled WGS sequence"/>
</dbReference>
<dbReference type="SUPFAM" id="SSF52777">
    <property type="entry name" value="CoA-dependent acyltransferases"/>
    <property type="match status" value="1"/>
</dbReference>
<keyword evidence="7" id="KW-1185">Reference proteome</keyword>
<dbReference type="Gene3D" id="1.10.238.10">
    <property type="entry name" value="EF-hand"/>
    <property type="match status" value="2"/>
</dbReference>
<dbReference type="Gene3D" id="3.30.559.10">
    <property type="entry name" value="Chloramphenicol acetyltransferase-like domain"/>
    <property type="match status" value="2"/>
</dbReference>
<dbReference type="FunFam" id="1.10.238.10:FF:000001">
    <property type="entry name" value="Calmodulin 1"/>
    <property type="match status" value="1"/>
</dbReference>
<dbReference type="EMBL" id="JAJAGQ010000015">
    <property type="protein sequence ID" value="KAJ8541937.1"/>
    <property type="molecule type" value="Genomic_DNA"/>
</dbReference>
<name>A0A9Q1LQ19_9SOLA</name>
<organism evidence="6 7">
    <name type="scientific">Anisodus acutangulus</name>
    <dbReference type="NCBI Taxonomy" id="402998"/>
    <lineage>
        <taxon>Eukaryota</taxon>
        <taxon>Viridiplantae</taxon>
        <taxon>Streptophyta</taxon>
        <taxon>Embryophyta</taxon>
        <taxon>Tracheophyta</taxon>
        <taxon>Spermatophyta</taxon>
        <taxon>Magnoliopsida</taxon>
        <taxon>eudicotyledons</taxon>
        <taxon>Gunneridae</taxon>
        <taxon>Pentapetalae</taxon>
        <taxon>asterids</taxon>
        <taxon>lamiids</taxon>
        <taxon>Solanales</taxon>
        <taxon>Solanaceae</taxon>
        <taxon>Solanoideae</taxon>
        <taxon>Hyoscyameae</taxon>
        <taxon>Anisodus</taxon>
    </lineage>
</organism>
<dbReference type="SUPFAM" id="SSF47473">
    <property type="entry name" value="EF-hand"/>
    <property type="match status" value="1"/>
</dbReference>
<feature type="domain" description="EF-hand" evidence="5">
    <location>
        <begin position="420"/>
        <end position="455"/>
    </location>
</feature>
<keyword evidence="2" id="KW-0808">Transferase</keyword>
<evidence type="ECO:0000313" key="7">
    <source>
        <dbReference type="Proteomes" id="UP001152561"/>
    </source>
</evidence>
<dbReference type="GO" id="GO:0016746">
    <property type="term" value="F:acyltransferase activity"/>
    <property type="evidence" value="ECO:0007669"/>
    <property type="project" value="UniProtKB-KW"/>
</dbReference>
<protein>
    <recommendedName>
        <fullName evidence="5">EF-hand domain-containing protein</fullName>
    </recommendedName>
</protein>
<dbReference type="OrthoDB" id="671439at2759"/>
<dbReference type="InterPro" id="IPR002048">
    <property type="entry name" value="EF_hand_dom"/>
</dbReference>
<dbReference type="Pfam" id="PF13405">
    <property type="entry name" value="EF-hand_6"/>
    <property type="match status" value="1"/>
</dbReference>
<evidence type="ECO:0000256" key="2">
    <source>
        <dbReference type="ARBA" id="ARBA00022679"/>
    </source>
</evidence>
<dbReference type="InterPro" id="IPR018247">
    <property type="entry name" value="EF_Hand_1_Ca_BS"/>
</dbReference>
<reference evidence="7" key="1">
    <citation type="journal article" date="2023" name="Proc. Natl. Acad. Sci. U.S.A.">
        <title>Genomic and structural basis for evolution of tropane alkaloid biosynthesis.</title>
        <authorList>
            <person name="Wanga Y.-J."/>
            <person name="Taina T."/>
            <person name="Yua J.-Y."/>
            <person name="Lia J."/>
            <person name="Xua B."/>
            <person name="Chenc J."/>
            <person name="D'Auriad J.C."/>
            <person name="Huanga J.-P."/>
            <person name="Huanga S.-X."/>
        </authorList>
    </citation>
    <scope>NUCLEOTIDE SEQUENCE [LARGE SCALE GENOMIC DNA]</scope>
    <source>
        <strain evidence="7">cv. KIB-2019</strain>
    </source>
</reference>
<dbReference type="InterPro" id="IPR023213">
    <property type="entry name" value="CAT-like_dom_sf"/>
</dbReference>
<proteinExistence type="inferred from homology"/>
<keyword evidence="4" id="KW-0012">Acyltransferase</keyword>